<sequence>MDKEIFFSKISEKVFLTAQIRTLIEKNLSTLYFEKYDHLLSPGHIPTEMFYIEEGLVMGHTVRQKQKVVQWFQHNGSFLIPSCFFHQQPATEYITFREPTVLFSLPHTIIQSINKIHHESLNLFLLLAEDSIQAGKEREYMMRMFPEDRYRHLAKTQPYLFAGGHFEFLASYMNMSRRHFVRIRNRFAKEKN</sequence>
<proteinExistence type="predicted"/>
<dbReference type="SUPFAM" id="SSF51206">
    <property type="entry name" value="cAMP-binding domain-like"/>
    <property type="match status" value="1"/>
</dbReference>
<evidence type="ECO:0000313" key="1">
    <source>
        <dbReference type="EMBL" id="MBB6131719.1"/>
    </source>
</evidence>
<keyword evidence="1" id="KW-0808">Transferase</keyword>
<dbReference type="Gene3D" id="2.60.120.10">
    <property type="entry name" value="Jelly Rolls"/>
    <property type="match status" value="1"/>
</dbReference>
<dbReference type="InterPro" id="IPR014710">
    <property type="entry name" value="RmlC-like_jellyroll"/>
</dbReference>
<dbReference type="InterPro" id="IPR018490">
    <property type="entry name" value="cNMP-bd_dom_sf"/>
</dbReference>
<dbReference type="AlphaFoldDB" id="A0A841JKL4"/>
<reference evidence="1 2" key="1">
    <citation type="submission" date="2020-08" db="EMBL/GenBank/DDBJ databases">
        <title>Genomic Encyclopedia of Type Strains, Phase IV (KMG-V): Genome sequencing to study the core and pangenomes of soil and plant-associated prokaryotes.</title>
        <authorList>
            <person name="Whitman W."/>
        </authorList>
    </citation>
    <scope>NUCLEOTIDE SEQUENCE [LARGE SCALE GENOMIC DNA]</scope>
    <source>
        <strain evidence="1 2">MP601</strain>
    </source>
</reference>
<dbReference type="EMBL" id="JACHCA010000029">
    <property type="protein sequence ID" value="MBB6131719.1"/>
    <property type="molecule type" value="Genomic_DNA"/>
</dbReference>
<name>A0A841JKL4_9SPHI</name>
<gene>
    <name evidence="1" type="ORF">HDF22_005870</name>
</gene>
<protein>
    <submittedName>
        <fullName evidence="1">Signal-transduction protein with cAMP-binding, CBS, and nucleotidyltransferase domain</fullName>
    </submittedName>
</protein>
<organism evidence="1 2">
    <name type="scientific">Mucilaginibacter lappiensis</name>
    <dbReference type="NCBI Taxonomy" id="354630"/>
    <lineage>
        <taxon>Bacteria</taxon>
        <taxon>Pseudomonadati</taxon>
        <taxon>Bacteroidota</taxon>
        <taxon>Sphingobacteriia</taxon>
        <taxon>Sphingobacteriales</taxon>
        <taxon>Sphingobacteriaceae</taxon>
        <taxon>Mucilaginibacter</taxon>
    </lineage>
</organism>
<evidence type="ECO:0000313" key="2">
    <source>
        <dbReference type="Proteomes" id="UP000548326"/>
    </source>
</evidence>
<dbReference type="Proteomes" id="UP000548326">
    <property type="component" value="Unassembled WGS sequence"/>
</dbReference>
<dbReference type="GO" id="GO:0016740">
    <property type="term" value="F:transferase activity"/>
    <property type="evidence" value="ECO:0007669"/>
    <property type="project" value="UniProtKB-KW"/>
</dbReference>
<dbReference type="RefSeq" id="WP_183590128.1">
    <property type="nucleotide sequence ID" value="NZ_JACHCA010000029.1"/>
</dbReference>
<comment type="caution">
    <text evidence="1">The sequence shown here is derived from an EMBL/GenBank/DDBJ whole genome shotgun (WGS) entry which is preliminary data.</text>
</comment>
<accession>A0A841JKL4</accession>